<dbReference type="EMBL" id="JSYN01000006">
    <property type="protein sequence ID" value="KIA95166.1"/>
    <property type="molecule type" value="Genomic_DNA"/>
</dbReference>
<organism evidence="1 2">
    <name type="scientific">Pedobacter kyungheensis</name>
    <dbReference type="NCBI Taxonomy" id="1069985"/>
    <lineage>
        <taxon>Bacteria</taxon>
        <taxon>Pseudomonadati</taxon>
        <taxon>Bacteroidota</taxon>
        <taxon>Sphingobacteriia</taxon>
        <taxon>Sphingobacteriales</taxon>
        <taxon>Sphingobacteriaceae</taxon>
        <taxon>Pedobacter</taxon>
    </lineage>
</organism>
<reference evidence="1 2" key="1">
    <citation type="submission" date="2014-10" db="EMBL/GenBank/DDBJ databases">
        <title>Pedobacter Kyungheensis.</title>
        <authorList>
            <person name="Anderson B.M."/>
            <person name="Newman J.D."/>
        </authorList>
    </citation>
    <scope>NUCLEOTIDE SEQUENCE [LARGE SCALE GENOMIC DNA]</scope>
    <source>
        <strain evidence="1 2">KACC 16221</strain>
    </source>
</reference>
<comment type="caution">
    <text evidence="1">The sequence shown here is derived from an EMBL/GenBank/DDBJ whole genome shotgun (WGS) entry which is preliminary data.</text>
</comment>
<accession>A0A0C1DC65</accession>
<evidence type="ECO:0000313" key="2">
    <source>
        <dbReference type="Proteomes" id="UP000031246"/>
    </source>
</evidence>
<gene>
    <name evidence="1" type="ORF">OC25_07520</name>
</gene>
<dbReference type="Proteomes" id="UP000031246">
    <property type="component" value="Unassembled WGS sequence"/>
</dbReference>
<proteinExistence type="predicted"/>
<name>A0A0C1DC65_9SPHI</name>
<keyword evidence="2" id="KW-1185">Reference proteome</keyword>
<dbReference type="AlphaFoldDB" id="A0A0C1DC65"/>
<sequence>MWYQGNFCVYAKKREQRGIEHKGSAGRNVRWAHTQKKILFQIYLPLQAPEIQQRLSGESKA</sequence>
<evidence type="ECO:0000313" key="1">
    <source>
        <dbReference type="EMBL" id="KIA95166.1"/>
    </source>
</evidence>
<protein>
    <submittedName>
        <fullName evidence="1">Uncharacterized protein</fullName>
    </submittedName>
</protein>